<dbReference type="GO" id="GO:0003824">
    <property type="term" value="F:catalytic activity"/>
    <property type="evidence" value="ECO:0007669"/>
    <property type="project" value="InterPro"/>
</dbReference>
<protein>
    <recommendedName>
        <fullName evidence="2">Condensation domain-containing protein</fullName>
    </recommendedName>
</protein>
<comment type="caution">
    <text evidence="3">The sequence shown here is derived from an EMBL/GenBank/DDBJ whole genome shotgun (WGS) entry which is preliminary data.</text>
</comment>
<name>A0A6A4ZEH8_9STRA</name>
<accession>A0A6A4ZEH8</accession>
<feature type="non-terminal residue" evidence="3">
    <location>
        <position position="295"/>
    </location>
</feature>
<dbReference type="InterPro" id="IPR001242">
    <property type="entry name" value="Condensation_dom"/>
</dbReference>
<dbReference type="PANTHER" id="PTHR45527:SF1">
    <property type="entry name" value="FATTY ACID SYNTHASE"/>
    <property type="match status" value="1"/>
</dbReference>
<proteinExistence type="predicted"/>
<organism evidence="3">
    <name type="scientific">Aphanomyces stellatus</name>
    <dbReference type="NCBI Taxonomy" id="120398"/>
    <lineage>
        <taxon>Eukaryota</taxon>
        <taxon>Sar</taxon>
        <taxon>Stramenopiles</taxon>
        <taxon>Oomycota</taxon>
        <taxon>Saprolegniomycetes</taxon>
        <taxon>Saprolegniales</taxon>
        <taxon>Verrucalvaceae</taxon>
        <taxon>Aphanomyces</taxon>
    </lineage>
</organism>
<dbReference type="AlphaFoldDB" id="A0A6A4ZEH8"/>
<gene>
    <name evidence="3" type="ORF">As57867_006867</name>
</gene>
<dbReference type="GO" id="GO:0044550">
    <property type="term" value="P:secondary metabolite biosynthetic process"/>
    <property type="evidence" value="ECO:0007669"/>
    <property type="project" value="TreeGrafter"/>
</dbReference>
<dbReference type="EMBL" id="VJMH01003456">
    <property type="protein sequence ID" value="KAF0705904.1"/>
    <property type="molecule type" value="Genomic_DNA"/>
</dbReference>
<dbReference type="GO" id="GO:0005737">
    <property type="term" value="C:cytoplasm"/>
    <property type="evidence" value="ECO:0007669"/>
    <property type="project" value="TreeGrafter"/>
</dbReference>
<dbReference type="GO" id="GO:0031177">
    <property type="term" value="F:phosphopantetheine binding"/>
    <property type="evidence" value="ECO:0007669"/>
    <property type="project" value="TreeGrafter"/>
</dbReference>
<feature type="domain" description="Condensation" evidence="2">
    <location>
        <begin position="115"/>
        <end position="291"/>
    </location>
</feature>
<dbReference type="GO" id="GO:0043041">
    <property type="term" value="P:amino acid activation for nonribosomal peptide biosynthetic process"/>
    <property type="evidence" value="ECO:0007669"/>
    <property type="project" value="TreeGrafter"/>
</dbReference>
<sequence>MDARDTVLGSLDHSLPQHESTDGACLPGSLELFHDRDELVLELVAPDWLLPSNNVRCWGLFWRDWMTRVVDHCLDPTTIGGRTLSDVSLLKSSTVLADVEREMLRTLQLRPTAIEDIFPVSPLQAGLLVAMIQEPAEYVLQSVIDIHGAFSFTEFQACWTQLALDIPTLRTCFVSTVHGLYQAVTRDEWSEWHLKADDEVWPHDEVTARTKAWMDMDRRRGFSLTSKSFHRFTGVHVSDGRLRLVWTFHHALLDGWSISLLQDKLLAMCYGTTHLLSLTLFKEHIAWLAQQDVEP</sequence>
<dbReference type="Pfam" id="PF00668">
    <property type="entry name" value="Condensation"/>
    <property type="match status" value="1"/>
</dbReference>
<feature type="region of interest" description="Disordered" evidence="1">
    <location>
        <begin position="1"/>
        <end position="22"/>
    </location>
</feature>
<dbReference type="Gene3D" id="3.30.559.10">
    <property type="entry name" value="Chloramphenicol acetyltransferase-like domain"/>
    <property type="match status" value="1"/>
</dbReference>
<reference evidence="3" key="1">
    <citation type="submission" date="2019-06" db="EMBL/GenBank/DDBJ databases">
        <title>Genomics analysis of Aphanomyces spp. identifies a new class of oomycete effector associated with host adaptation.</title>
        <authorList>
            <person name="Gaulin E."/>
        </authorList>
    </citation>
    <scope>NUCLEOTIDE SEQUENCE</scope>
    <source>
        <strain evidence="3">CBS 578.67</strain>
    </source>
</reference>
<evidence type="ECO:0000313" key="3">
    <source>
        <dbReference type="EMBL" id="KAF0705904.1"/>
    </source>
</evidence>
<dbReference type="InterPro" id="IPR023213">
    <property type="entry name" value="CAT-like_dom_sf"/>
</dbReference>
<evidence type="ECO:0000256" key="1">
    <source>
        <dbReference type="SAM" id="MobiDB-lite"/>
    </source>
</evidence>
<dbReference type="PANTHER" id="PTHR45527">
    <property type="entry name" value="NONRIBOSOMAL PEPTIDE SYNTHETASE"/>
    <property type="match status" value="1"/>
</dbReference>
<dbReference type="OrthoDB" id="5598541at2759"/>
<evidence type="ECO:0000259" key="2">
    <source>
        <dbReference type="Pfam" id="PF00668"/>
    </source>
</evidence>
<dbReference type="SUPFAM" id="SSF52777">
    <property type="entry name" value="CoA-dependent acyltransferases"/>
    <property type="match status" value="1"/>
</dbReference>